<keyword evidence="10" id="KW-0249">Electron transport</keyword>
<comment type="similarity">
    <text evidence="3 16">Belongs to the class-I pyridine nucleotide-disulfide oxidoreductase family.</text>
</comment>
<comment type="catalytic activity">
    <reaction evidence="14">
        <text>[thioredoxin]-dithiol + NADP(+) = [thioredoxin]-disulfide + NADPH + H(+)</text>
        <dbReference type="Rhea" id="RHEA:20345"/>
        <dbReference type="Rhea" id="RHEA-COMP:10698"/>
        <dbReference type="Rhea" id="RHEA-COMP:10700"/>
        <dbReference type="ChEBI" id="CHEBI:15378"/>
        <dbReference type="ChEBI" id="CHEBI:29950"/>
        <dbReference type="ChEBI" id="CHEBI:50058"/>
        <dbReference type="ChEBI" id="CHEBI:57783"/>
        <dbReference type="ChEBI" id="CHEBI:58349"/>
        <dbReference type="EC" id="1.8.1.9"/>
    </reaction>
</comment>
<dbReference type="NCBIfam" id="TIGR02180">
    <property type="entry name" value="GRX_euk"/>
    <property type="match status" value="1"/>
</dbReference>
<dbReference type="EMBL" id="IACT01001718">
    <property type="protein sequence ID" value="LAC21052.1"/>
    <property type="molecule type" value="mRNA"/>
</dbReference>
<dbReference type="SUPFAM" id="SSF51905">
    <property type="entry name" value="FAD/NAD(P)-binding domain"/>
    <property type="match status" value="1"/>
</dbReference>
<dbReference type="NCBIfam" id="TIGR01438">
    <property type="entry name" value="TGR"/>
    <property type="match status" value="1"/>
</dbReference>
<sequence>MMRLHSVYQYSRLILSQSRSISAKSNARVISFKCNQITNKIYQFPTGVSWSVAAVREYCDGSVYRAMPPLPTDLPAAELVEQYIKQNKIVVFSKSTCPFCHKVKGLFKELNIAFTVLELDQISNGAAVQEALQAKTGQTTVPNTWINGTHVGGATDTLELHSKGELMKLLRTRTHSYEYDMVIIGGGSGGLAASKEAAKLGAKVAVVDFVKPTPSGTTWGLGGTCVNVGCIPKKLMHQAAVLSHCLEDSVAFGWKTPEKISHDWAALVEGVQSHIGSLNWGYRVQLRDKKVDYINAYAKFTDPHTLQTVDRRGKERTITADQIVLAAGGRPRYPDIPGAKEYCITSDDIFSLPHAPGKTLLVGASYIALECAGFLANLGYDVTVMVRSIFLRGFDQQMANKIAEYMEKQGVKFIRGAVPTKVEQIEAGSPGTLRVTAAPTDGGEAITGEYNTVVVAIGRDPCTSDIGIENTGAELAKNGKLIVDDVERSNVPHIYGIGDMIEGGLELTPVAIQAGKLLSKRIFADATKKMDYRNVPTTVFTPLEYGCCGLSEEAAIAKYGEDDLEIYHTNFWPLEFTVAHRPENDCYAKLICVKSQNELVVGFHILGPNAGEITQGYAIALQMKATKENFDDLVGIHPTCAETLTTMNITKKSGADPAASGC</sequence>
<dbReference type="PRINTS" id="PR00368">
    <property type="entry name" value="FADPNR"/>
</dbReference>
<evidence type="ECO:0000256" key="6">
    <source>
        <dbReference type="ARBA" id="ARBA00022630"/>
    </source>
</evidence>
<evidence type="ECO:0000256" key="10">
    <source>
        <dbReference type="ARBA" id="ARBA00022982"/>
    </source>
</evidence>
<dbReference type="InterPro" id="IPR016156">
    <property type="entry name" value="FAD/NAD-linked_Rdtase_dimer_sf"/>
</dbReference>
<protein>
    <recommendedName>
        <fullName evidence="4">thioredoxin-disulfide reductase (NADPH)</fullName>
        <ecNumber evidence="4">1.8.1.9</ecNumber>
    </recommendedName>
</protein>
<dbReference type="GO" id="GO:0045454">
    <property type="term" value="P:cell redox homeostasis"/>
    <property type="evidence" value="ECO:0007669"/>
    <property type="project" value="InterPro"/>
</dbReference>
<accession>A0A2P2HXB3</accession>
<keyword evidence="13 16" id="KW-0676">Redox-active center</keyword>
<evidence type="ECO:0000256" key="1">
    <source>
        <dbReference type="ARBA" id="ARBA00001974"/>
    </source>
</evidence>
<dbReference type="SUPFAM" id="SSF52833">
    <property type="entry name" value="Thioredoxin-like"/>
    <property type="match status" value="1"/>
</dbReference>
<dbReference type="InterPro" id="IPR011767">
    <property type="entry name" value="GLR_AS"/>
</dbReference>
<dbReference type="EMBL" id="IACF01000663">
    <property type="protein sequence ID" value="LAB66425.1"/>
    <property type="molecule type" value="mRNA"/>
</dbReference>
<dbReference type="Pfam" id="PF07992">
    <property type="entry name" value="Pyr_redox_2"/>
    <property type="match status" value="1"/>
</dbReference>
<dbReference type="FunFam" id="3.40.30.10:FF:000093">
    <property type="entry name" value="Glutaredoxin 2"/>
    <property type="match status" value="1"/>
</dbReference>
<keyword evidence="5" id="KW-0813">Transport</keyword>
<evidence type="ECO:0000256" key="8">
    <source>
        <dbReference type="ARBA" id="ARBA00022857"/>
    </source>
</evidence>
<dbReference type="InterPro" id="IPR036249">
    <property type="entry name" value="Thioredoxin-like_sf"/>
</dbReference>
<dbReference type="Pfam" id="PF00462">
    <property type="entry name" value="Glutaredoxin"/>
    <property type="match status" value="1"/>
</dbReference>
<dbReference type="SUPFAM" id="SSF55424">
    <property type="entry name" value="FAD/NAD-linked reductases, dimerisation (C-terminal) domain"/>
    <property type="match status" value="1"/>
</dbReference>
<evidence type="ECO:0000259" key="18">
    <source>
        <dbReference type="Pfam" id="PF02852"/>
    </source>
</evidence>
<evidence type="ECO:0000313" key="20">
    <source>
        <dbReference type="EMBL" id="LAB66425.1"/>
    </source>
</evidence>
<comment type="cofactor">
    <cofactor evidence="1">
        <name>FAD</name>
        <dbReference type="ChEBI" id="CHEBI:57692"/>
    </cofactor>
</comment>
<dbReference type="PANTHER" id="PTHR42737">
    <property type="entry name" value="GLUTATHIONE REDUCTASE"/>
    <property type="match status" value="1"/>
</dbReference>
<dbReference type="InterPro" id="IPR004099">
    <property type="entry name" value="Pyr_nucl-diS_OxRdtase_dimer"/>
</dbReference>
<evidence type="ECO:0000256" key="14">
    <source>
        <dbReference type="ARBA" id="ARBA00048132"/>
    </source>
</evidence>
<feature type="domain" description="Glutaredoxin" evidence="17">
    <location>
        <begin position="89"/>
        <end position="151"/>
    </location>
</feature>
<feature type="domain" description="FAD/NAD(P)-binding" evidence="19">
    <location>
        <begin position="179"/>
        <end position="515"/>
    </location>
</feature>
<dbReference type="GO" id="GO:0034599">
    <property type="term" value="P:cellular response to oxidative stress"/>
    <property type="evidence" value="ECO:0007669"/>
    <property type="project" value="TreeGrafter"/>
</dbReference>
<dbReference type="PROSITE" id="PS51354">
    <property type="entry name" value="GLUTAREDOXIN_2"/>
    <property type="match status" value="1"/>
</dbReference>
<dbReference type="InterPro" id="IPR036188">
    <property type="entry name" value="FAD/NAD-bd_sf"/>
</dbReference>
<dbReference type="InterPro" id="IPR006338">
    <property type="entry name" value="Thioredoxin/glutathione_Rdtase"/>
</dbReference>
<dbReference type="Gene3D" id="3.40.30.10">
    <property type="entry name" value="Glutaredoxin"/>
    <property type="match status" value="1"/>
</dbReference>
<evidence type="ECO:0000256" key="15">
    <source>
        <dbReference type="ARBA" id="ARBA00054062"/>
    </source>
</evidence>
<dbReference type="Pfam" id="PF02852">
    <property type="entry name" value="Pyr_redox_dim"/>
    <property type="match status" value="1"/>
</dbReference>
<dbReference type="CDD" id="cd03419">
    <property type="entry name" value="GRX_GRXh_1_2_like"/>
    <property type="match status" value="1"/>
</dbReference>
<dbReference type="GO" id="GO:0005829">
    <property type="term" value="C:cytosol"/>
    <property type="evidence" value="ECO:0007669"/>
    <property type="project" value="TreeGrafter"/>
</dbReference>
<dbReference type="PROSITE" id="PS00076">
    <property type="entry name" value="PYRIDINE_REDOX_1"/>
    <property type="match status" value="1"/>
</dbReference>
<evidence type="ECO:0000256" key="12">
    <source>
        <dbReference type="ARBA" id="ARBA00023157"/>
    </source>
</evidence>
<dbReference type="GO" id="GO:0004362">
    <property type="term" value="F:glutathione-disulfide reductase (NADPH) activity"/>
    <property type="evidence" value="ECO:0007669"/>
    <property type="project" value="TreeGrafter"/>
</dbReference>
<dbReference type="EC" id="1.8.1.9" evidence="4"/>
<dbReference type="AlphaFoldDB" id="A0A2P2HXB3"/>
<dbReference type="PRINTS" id="PR00411">
    <property type="entry name" value="PNDRDTASEI"/>
</dbReference>
<proteinExistence type="evidence at transcript level"/>
<name>A0A2P2HXB3_9CRUS</name>
<dbReference type="InterPro" id="IPR002109">
    <property type="entry name" value="Glutaredoxin"/>
</dbReference>
<evidence type="ECO:0000256" key="13">
    <source>
        <dbReference type="ARBA" id="ARBA00023284"/>
    </source>
</evidence>
<comment type="function">
    <text evidence="15">Thioredoxin system is a major player in glutathione metabolism, due to the demonstrated absence of a glutathione reductase. Functionally interacts with the Sod/Cat reactive oxidation species (ROS) defense system and thereby has a role in preadult development and life span. Lack of a glutathione reductase suggests antioxidant defense in Drosophila, and probably in related insects, differs fundamentally from that in other organisms.</text>
</comment>
<evidence type="ECO:0000313" key="21">
    <source>
        <dbReference type="EMBL" id="LAC21052.1"/>
    </source>
</evidence>
<evidence type="ECO:0000256" key="16">
    <source>
        <dbReference type="RuleBase" id="RU003691"/>
    </source>
</evidence>
<evidence type="ECO:0000256" key="11">
    <source>
        <dbReference type="ARBA" id="ARBA00023002"/>
    </source>
</evidence>
<evidence type="ECO:0000256" key="2">
    <source>
        <dbReference type="ARBA" id="ARBA00002549"/>
    </source>
</evidence>
<dbReference type="PROSITE" id="PS00195">
    <property type="entry name" value="GLUTAREDOXIN_1"/>
    <property type="match status" value="1"/>
</dbReference>
<evidence type="ECO:0000256" key="3">
    <source>
        <dbReference type="ARBA" id="ARBA00007532"/>
    </source>
</evidence>
<dbReference type="InterPro" id="IPR011899">
    <property type="entry name" value="Glutaredoxin_euk/vir"/>
</dbReference>
<dbReference type="PANTHER" id="PTHR42737:SF8">
    <property type="entry name" value="THIOREDOXIN-DISULFIDE REDUCTASE"/>
    <property type="match status" value="1"/>
</dbReference>
<dbReference type="Gene3D" id="3.30.390.30">
    <property type="match status" value="1"/>
</dbReference>
<keyword evidence="6 16" id="KW-0285">Flavoprotein</keyword>
<comment type="function">
    <text evidence="2">Has a glutathione-disulfide oxidoreductase activity in the presence of NADPH and glutathione reductase. Reduces low molecular weight disulfides and proteins.</text>
</comment>
<evidence type="ECO:0000256" key="7">
    <source>
        <dbReference type="ARBA" id="ARBA00022827"/>
    </source>
</evidence>
<dbReference type="InterPro" id="IPR046952">
    <property type="entry name" value="GSHR/TRXR-like"/>
</dbReference>
<dbReference type="FunFam" id="3.50.50.60:FF:000190">
    <property type="entry name" value="Thioredoxin reductase"/>
    <property type="match status" value="1"/>
</dbReference>
<evidence type="ECO:0000259" key="19">
    <source>
        <dbReference type="Pfam" id="PF07992"/>
    </source>
</evidence>
<dbReference type="GO" id="GO:0050660">
    <property type="term" value="F:flavin adenine dinucleotide binding"/>
    <property type="evidence" value="ECO:0007669"/>
    <property type="project" value="InterPro"/>
</dbReference>
<dbReference type="GO" id="GO:0006749">
    <property type="term" value="P:glutathione metabolic process"/>
    <property type="evidence" value="ECO:0007669"/>
    <property type="project" value="TreeGrafter"/>
</dbReference>
<evidence type="ECO:0000256" key="9">
    <source>
        <dbReference type="ARBA" id="ARBA00022933"/>
    </source>
</evidence>
<dbReference type="GO" id="GO:0005739">
    <property type="term" value="C:mitochondrion"/>
    <property type="evidence" value="ECO:0007669"/>
    <property type="project" value="TreeGrafter"/>
</dbReference>
<evidence type="ECO:0000256" key="4">
    <source>
        <dbReference type="ARBA" id="ARBA00012610"/>
    </source>
</evidence>
<keyword evidence="12" id="KW-1015">Disulfide bond</keyword>
<keyword evidence="8" id="KW-0521">NADP</keyword>
<reference evidence="21" key="1">
    <citation type="submission" date="2017-11" db="EMBL/GenBank/DDBJ databases">
        <title>The sensing device of the deep-sea amphipod.</title>
        <authorList>
            <person name="Kobayashi H."/>
            <person name="Nagahama T."/>
            <person name="Arai W."/>
            <person name="Sasagawa Y."/>
            <person name="Umeda M."/>
            <person name="Hayashi T."/>
            <person name="Nikaido I."/>
            <person name="Watanabe H."/>
            <person name="Oguri K."/>
            <person name="Kitazato H."/>
            <person name="Fujioka K."/>
            <person name="Kido Y."/>
            <person name="Takami H."/>
        </authorList>
    </citation>
    <scope>NUCLEOTIDE SEQUENCE</scope>
    <source>
        <tissue evidence="21">Whole body</tissue>
    </source>
</reference>
<keyword evidence="7 16" id="KW-0274">FAD</keyword>
<evidence type="ECO:0000256" key="5">
    <source>
        <dbReference type="ARBA" id="ARBA00022448"/>
    </source>
</evidence>
<organism evidence="20">
    <name type="scientific">Hirondellea gigas</name>
    <dbReference type="NCBI Taxonomy" id="1518452"/>
    <lineage>
        <taxon>Eukaryota</taxon>
        <taxon>Metazoa</taxon>
        <taxon>Ecdysozoa</taxon>
        <taxon>Arthropoda</taxon>
        <taxon>Crustacea</taxon>
        <taxon>Multicrustacea</taxon>
        <taxon>Malacostraca</taxon>
        <taxon>Eumalacostraca</taxon>
        <taxon>Peracarida</taxon>
        <taxon>Amphipoda</taxon>
        <taxon>Amphilochidea</taxon>
        <taxon>Lysianassida</taxon>
        <taxon>Lysianassidira</taxon>
        <taxon>Lysianassoidea</taxon>
        <taxon>Lysianassidae</taxon>
        <taxon>Hirondellea</taxon>
    </lineage>
</organism>
<dbReference type="GO" id="GO:0004791">
    <property type="term" value="F:thioredoxin-disulfide reductase (NADPH) activity"/>
    <property type="evidence" value="ECO:0007669"/>
    <property type="project" value="UniProtKB-EC"/>
</dbReference>
<dbReference type="InterPro" id="IPR012999">
    <property type="entry name" value="Pyr_OxRdtase_I_AS"/>
</dbReference>
<evidence type="ECO:0000259" key="17">
    <source>
        <dbReference type="Pfam" id="PF00462"/>
    </source>
</evidence>
<dbReference type="FunFam" id="3.30.390.30:FF:000004">
    <property type="entry name" value="Thioredoxin reductase 1, cytoplasmic"/>
    <property type="match status" value="1"/>
</dbReference>
<keyword evidence="9" id="KW-0712">Selenocysteine</keyword>
<feature type="domain" description="Pyridine nucleotide-disulphide oxidoreductase dimerisation" evidence="18">
    <location>
        <begin position="535"/>
        <end position="647"/>
    </location>
</feature>
<dbReference type="InterPro" id="IPR023753">
    <property type="entry name" value="FAD/NAD-binding_dom"/>
</dbReference>
<dbReference type="Gene3D" id="3.50.50.60">
    <property type="entry name" value="FAD/NAD(P)-binding domain"/>
    <property type="match status" value="2"/>
</dbReference>
<reference evidence="20" key="2">
    <citation type="journal article" date="2018" name="Biosci. Biotechnol. Biochem.">
        <title>Polysaccharide hydrolase of the hadal zone amphipods Hirondellea gigas.</title>
        <authorList>
            <person name="Kobayashi H."/>
            <person name="Nagahama T."/>
            <person name="Arai W."/>
            <person name="Sasagawa Y."/>
            <person name="Umeda M."/>
            <person name="Hayashi T."/>
            <person name="Nikaido I."/>
            <person name="Watanabe H."/>
            <person name="Oguri K."/>
            <person name="Kitazato H."/>
            <person name="Fujioka K."/>
            <person name="Kido Y."/>
            <person name="Takami H."/>
        </authorList>
    </citation>
    <scope>NUCLEOTIDE SEQUENCE</scope>
    <source>
        <tissue evidence="20">Whole body</tissue>
    </source>
</reference>
<keyword evidence="11 16" id="KW-0560">Oxidoreductase</keyword>